<reference evidence="1 2" key="1">
    <citation type="journal article" date="2016" name="Nat. Commun.">
        <title>Thousands of microbial genomes shed light on interconnected biogeochemical processes in an aquifer system.</title>
        <authorList>
            <person name="Anantharaman K."/>
            <person name="Brown C.T."/>
            <person name="Hug L.A."/>
            <person name="Sharon I."/>
            <person name="Castelle C.J."/>
            <person name="Probst A.J."/>
            <person name="Thomas B.C."/>
            <person name="Singh A."/>
            <person name="Wilkins M.J."/>
            <person name="Karaoz U."/>
            <person name="Brodie E.L."/>
            <person name="Williams K.H."/>
            <person name="Hubbard S.S."/>
            <person name="Banfield J.F."/>
        </authorList>
    </citation>
    <scope>NUCLEOTIDE SEQUENCE [LARGE SCALE GENOMIC DNA]</scope>
</reference>
<sequence length="105" mass="12274">MQCWIRIWAEKDLNDIQKHLLIAGDLMGDCGNCRELGISYKTAKECPKCKTPFKYVTSRRFASNPGERFRIVKHLHAARQDLTWIDYDDFKKLTGQQTARDFFSS</sequence>
<comment type="caution">
    <text evidence="1">The sequence shown here is derived from an EMBL/GenBank/DDBJ whole genome shotgun (WGS) entry which is preliminary data.</text>
</comment>
<evidence type="ECO:0000313" key="2">
    <source>
        <dbReference type="Proteomes" id="UP000178187"/>
    </source>
</evidence>
<dbReference type="AlphaFoldDB" id="A0A1G1KZC4"/>
<accession>A0A1G1KZC4</accession>
<proteinExistence type="predicted"/>
<organism evidence="1 2">
    <name type="scientific">Candidatus Danuiimicrobium aquiferis</name>
    <dbReference type="NCBI Taxonomy" id="1801832"/>
    <lineage>
        <taxon>Bacteria</taxon>
        <taxon>Pseudomonadati</taxon>
        <taxon>Candidatus Omnitrophota</taxon>
        <taxon>Candidatus Danuiimicrobium</taxon>
    </lineage>
</organism>
<evidence type="ECO:0000313" key="1">
    <source>
        <dbReference type="EMBL" id="OGW98009.1"/>
    </source>
</evidence>
<gene>
    <name evidence="1" type="ORF">A3G33_07175</name>
</gene>
<name>A0A1G1KZC4_9BACT</name>
<protein>
    <submittedName>
        <fullName evidence="1">Uncharacterized protein</fullName>
    </submittedName>
</protein>
<dbReference type="Proteomes" id="UP000178187">
    <property type="component" value="Unassembled WGS sequence"/>
</dbReference>
<dbReference type="EMBL" id="MHFR01000037">
    <property type="protein sequence ID" value="OGW98009.1"/>
    <property type="molecule type" value="Genomic_DNA"/>
</dbReference>